<keyword evidence="2" id="KW-1185">Reference proteome</keyword>
<dbReference type="SUPFAM" id="SSF82784">
    <property type="entry name" value="OsmC-like"/>
    <property type="match status" value="1"/>
</dbReference>
<dbReference type="RefSeq" id="WP_220253678.1">
    <property type="nucleotide sequence ID" value="NZ_JAICCF010000008.1"/>
</dbReference>
<accession>A0ABS7GLT1</accession>
<dbReference type="InterPro" id="IPR019904">
    <property type="entry name" value="Peroxiredoxin_OsmC"/>
</dbReference>
<protein>
    <submittedName>
        <fullName evidence="1">OsmC family peroxiredoxin</fullName>
    </submittedName>
</protein>
<evidence type="ECO:0000313" key="1">
    <source>
        <dbReference type="EMBL" id="MBW8688351.1"/>
    </source>
</evidence>
<dbReference type="InterPro" id="IPR052707">
    <property type="entry name" value="OsmC_Ohr_Peroxiredoxin"/>
</dbReference>
<dbReference type="Proteomes" id="UP000812961">
    <property type="component" value="Unassembled WGS sequence"/>
</dbReference>
<dbReference type="PANTHER" id="PTHR42830">
    <property type="entry name" value="OSMOTICALLY INDUCIBLE FAMILY PROTEIN"/>
    <property type="match status" value="1"/>
</dbReference>
<organism evidence="1 2">
    <name type="scientific">Chitinophaga rhizophila</name>
    <dbReference type="NCBI Taxonomy" id="2866212"/>
    <lineage>
        <taxon>Bacteria</taxon>
        <taxon>Pseudomonadati</taxon>
        <taxon>Bacteroidota</taxon>
        <taxon>Chitinophagia</taxon>
        <taxon>Chitinophagales</taxon>
        <taxon>Chitinophagaceae</taxon>
        <taxon>Chitinophaga</taxon>
    </lineage>
</organism>
<dbReference type="Pfam" id="PF02566">
    <property type="entry name" value="OsmC"/>
    <property type="match status" value="1"/>
</dbReference>
<comment type="caution">
    <text evidence="1">The sequence shown here is derived from an EMBL/GenBank/DDBJ whole genome shotgun (WGS) entry which is preliminary data.</text>
</comment>
<evidence type="ECO:0000313" key="2">
    <source>
        <dbReference type="Proteomes" id="UP000812961"/>
    </source>
</evidence>
<dbReference type="NCBIfam" id="TIGR03562">
    <property type="entry name" value="osmo_induc_OsmC"/>
    <property type="match status" value="1"/>
</dbReference>
<name>A0ABS7GLT1_9BACT</name>
<gene>
    <name evidence="1" type="ORF">K1Y79_28710</name>
</gene>
<proteinExistence type="predicted"/>
<dbReference type="InterPro" id="IPR003718">
    <property type="entry name" value="OsmC/Ohr_fam"/>
</dbReference>
<dbReference type="InterPro" id="IPR036102">
    <property type="entry name" value="OsmC/Ohrsf"/>
</dbReference>
<reference evidence="1 2" key="1">
    <citation type="submission" date="2021-08" db="EMBL/GenBank/DDBJ databases">
        <title>The genome sequence of Chitinophaga sp. B61.</title>
        <authorList>
            <person name="Zhang X."/>
        </authorList>
    </citation>
    <scope>NUCLEOTIDE SEQUENCE [LARGE SCALE GENOMIC DNA]</scope>
    <source>
        <strain evidence="1 2">B61</strain>
    </source>
</reference>
<dbReference type="InterPro" id="IPR015946">
    <property type="entry name" value="KH_dom-like_a/b"/>
</dbReference>
<dbReference type="Gene3D" id="3.30.300.20">
    <property type="match status" value="1"/>
</dbReference>
<sequence>MKRYAKAVWHGSGKDGSGHLTTQSEALEKNNYSFTSRFTSTAGTNPEELLAAAHAGCFTMKLSFVLDEAGYYPERLETTAYISFENGAITASRLFVAGIVKGISLVDFEACVLEAKVDCPVSMALNIAITTEASLTD</sequence>
<dbReference type="EMBL" id="JAICCF010000008">
    <property type="protein sequence ID" value="MBW8688351.1"/>
    <property type="molecule type" value="Genomic_DNA"/>
</dbReference>
<dbReference type="PANTHER" id="PTHR42830:SF1">
    <property type="entry name" value="OSMOTICALLY INDUCIBLE FAMILY PROTEIN"/>
    <property type="match status" value="1"/>
</dbReference>